<comment type="caution">
    <text evidence="5">The sequence shown here is derived from an EMBL/GenBank/DDBJ whole genome shotgun (WGS) entry which is preliminary data.</text>
</comment>
<sequence length="90" mass="10346">QDGHCNGDQINFLKRSMNEDLIKLRPNAVSIVDSFDQSDRELNSVLGRRDGNVYEKLFEWAKASELNYTNVLPAFDTHLKGMLKSNWAKM</sequence>
<accession>A0AAV5VTX9</accession>
<evidence type="ECO:0000256" key="3">
    <source>
        <dbReference type="ARBA" id="ARBA00023002"/>
    </source>
</evidence>
<dbReference type="GO" id="GO:0003997">
    <property type="term" value="F:acyl-CoA oxidase activity"/>
    <property type="evidence" value="ECO:0007669"/>
    <property type="project" value="InterPro"/>
</dbReference>
<keyword evidence="6" id="KW-1185">Reference proteome</keyword>
<feature type="domain" description="Acyl-CoA oxidase C-terminal" evidence="4">
    <location>
        <begin position="1"/>
        <end position="84"/>
    </location>
</feature>
<proteinExistence type="inferred from homology"/>
<dbReference type="GO" id="GO:0005777">
    <property type="term" value="C:peroxisome"/>
    <property type="evidence" value="ECO:0007669"/>
    <property type="project" value="InterPro"/>
</dbReference>
<dbReference type="EMBL" id="BTSY01000004">
    <property type="protein sequence ID" value="GMT23161.1"/>
    <property type="molecule type" value="Genomic_DNA"/>
</dbReference>
<dbReference type="GO" id="GO:0055088">
    <property type="term" value="P:lipid homeostasis"/>
    <property type="evidence" value="ECO:0007669"/>
    <property type="project" value="TreeGrafter"/>
</dbReference>
<dbReference type="SUPFAM" id="SSF47203">
    <property type="entry name" value="Acyl-CoA dehydrogenase C-terminal domain-like"/>
    <property type="match status" value="1"/>
</dbReference>
<organism evidence="5 6">
    <name type="scientific">Pristionchus fissidentatus</name>
    <dbReference type="NCBI Taxonomy" id="1538716"/>
    <lineage>
        <taxon>Eukaryota</taxon>
        <taxon>Metazoa</taxon>
        <taxon>Ecdysozoa</taxon>
        <taxon>Nematoda</taxon>
        <taxon>Chromadorea</taxon>
        <taxon>Rhabditida</taxon>
        <taxon>Rhabditina</taxon>
        <taxon>Diplogasteromorpha</taxon>
        <taxon>Diplogasteroidea</taxon>
        <taxon>Neodiplogasteridae</taxon>
        <taxon>Pristionchus</taxon>
    </lineage>
</organism>
<comment type="pathway">
    <text evidence="1">Lipid metabolism; peroxisomal fatty acid beta-oxidation.</text>
</comment>
<protein>
    <recommendedName>
        <fullName evidence="4">Acyl-CoA oxidase C-terminal domain-containing protein</fullName>
    </recommendedName>
</protein>
<dbReference type="GO" id="GO:1904070">
    <property type="term" value="P:ascaroside biosynthetic process"/>
    <property type="evidence" value="ECO:0007669"/>
    <property type="project" value="TreeGrafter"/>
</dbReference>
<dbReference type="GO" id="GO:0033540">
    <property type="term" value="P:fatty acid beta-oxidation using acyl-CoA oxidase"/>
    <property type="evidence" value="ECO:0007669"/>
    <property type="project" value="TreeGrafter"/>
</dbReference>
<evidence type="ECO:0000256" key="1">
    <source>
        <dbReference type="ARBA" id="ARBA00004846"/>
    </source>
</evidence>
<evidence type="ECO:0000259" key="4">
    <source>
        <dbReference type="Pfam" id="PF01756"/>
    </source>
</evidence>
<keyword evidence="3" id="KW-0560">Oxidoreductase</keyword>
<comment type="similarity">
    <text evidence="2">Belongs to the acyl-CoA oxidase family.</text>
</comment>
<gene>
    <name evidence="5" type="ORF">PFISCL1PPCAC_14458</name>
</gene>
<dbReference type="AlphaFoldDB" id="A0AAV5VTX9"/>
<dbReference type="PANTHER" id="PTHR10909">
    <property type="entry name" value="ELECTRON TRANSPORT OXIDOREDUCTASE"/>
    <property type="match status" value="1"/>
</dbReference>
<dbReference type="GO" id="GO:0071949">
    <property type="term" value="F:FAD binding"/>
    <property type="evidence" value="ECO:0007669"/>
    <property type="project" value="InterPro"/>
</dbReference>
<dbReference type="Pfam" id="PF01756">
    <property type="entry name" value="ACOX"/>
    <property type="match status" value="1"/>
</dbReference>
<evidence type="ECO:0000313" key="6">
    <source>
        <dbReference type="Proteomes" id="UP001432322"/>
    </source>
</evidence>
<dbReference type="InterPro" id="IPR002655">
    <property type="entry name" value="Acyl-CoA_oxidase_C"/>
</dbReference>
<evidence type="ECO:0000313" key="5">
    <source>
        <dbReference type="EMBL" id="GMT23161.1"/>
    </source>
</evidence>
<dbReference type="Proteomes" id="UP001432322">
    <property type="component" value="Unassembled WGS sequence"/>
</dbReference>
<evidence type="ECO:0000256" key="2">
    <source>
        <dbReference type="ARBA" id="ARBA00006288"/>
    </source>
</evidence>
<dbReference type="InterPro" id="IPR012258">
    <property type="entry name" value="Acyl-CoA_oxidase"/>
</dbReference>
<dbReference type="GO" id="GO:0005504">
    <property type="term" value="F:fatty acid binding"/>
    <property type="evidence" value="ECO:0007669"/>
    <property type="project" value="TreeGrafter"/>
</dbReference>
<dbReference type="PANTHER" id="PTHR10909:SF250">
    <property type="entry name" value="PEROXISOMAL ACYL-COENZYME A OXIDASE 1"/>
    <property type="match status" value="1"/>
</dbReference>
<feature type="non-terminal residue" evidence="5">
    <location>
        <position position="1"/>
    </location>
</feature>
<reference evidence="5" key="1">
    <citation type="submission" date="2023-10" db="EMBL/GenBank/DDBJ databases">
        <title>Genome assembly of Pristionchus species.</title>
        <authorList>
            <person name="Yoshida K."/>
            <person name="Sommer R.J."/>
        </authorList>
    </citation>
    <scope>NUCLEOTIDE SEQUENCE</scope>
    <source>
        <strain evidence="5">RS5133</strain>
    </source>
</reference>
<dbReference type="Gene3D" id="1.20.140.10">
    <property type="entry name" value="Butyryl-CoA Dehydrogenase, subunit A, domain 3"/>
    <property type="match status" value="1"/>
</dbReference>
<name>A0AAV5VTX9_9BILA</name>
<dbReference type="InterPro" id="IPR036250">
    <property type="entry name" value="AcylCo_DH-like_C"/>
</dbReference>